<feature type="non-terminal residue" evidence="2">
    <location>
        <position position="1"/>
    </location>
</feature>
<evidence type="ECO:0000313" key="2">
    <source>
        <dbReference type="EMBL" id="ERN40190.1"/>
    </source>
</evidence>
<accession>U5DKG3</accession>
<evidence type="ECO:0000259" key="1">
    <source>
        <dbReference type="Pfam" id="PF13701"/>
    </source>
</evidence>
<dbReference type="STRING" id="582515.KR51_00034820"/>
<keyword evidence="3" id="KW-1185">Reference proteome</keyword>
<reference evidence="2 3" key="1">
    <citation type="submission" date="2013-05" db="EMBL/GenBank/DDBJ databases">
        <title>Draft genome sequence of Rubidibacter lacunae KORDI 51-2.</title>
        <authorList>
            <person name="Choi D.H."/>
            <person name="Noh J.H."/>
            <person name="Kwon K.-K."/>
            <person name="Lee J.-H."/>
            <person name="Ryu J.-Y."/>
        </authorList>
    </citation>
    <scope>NUCLEOTIDE SEQUENCE [LARGE SCALE GENOMIC DNA]</scope>
    <source>
        <strain evidence="2 3">KORDI 51-2</strain>
    </source>
</reference>
<comment type="caution">
    <text evidence="2">The sequence shown here is derived from an EMBL/GenBank/DDBJ whole genome shotgun (WGS) entry which is preliminary data.</text>
</comment>
<name>U5DKG3_9CHRO</name>
<proteinExistence type="predicted"/>
<sequence>WRLRRVWPNVELVIRTDGGFALPELLRLYERAGVTYVSGFARNPVLEGKSADLVERVRREYDRTGEKVRWFGEDRYAAKSWAYSRRLVIKAEWTEKGRNLRFLVTNLTWDAAAVYDQLYVQRGADSEHRIKELKRGLRADRLSCQSFLGNQFRLLLGQAAYILMLRIREAAKGTRLERAQVTRLRATLIKVAGRVRTTARRVLIDLSSHCPYAEEIRQIARQLCGASVTAQ</sequence>
<gene>
    <name evidence="2" type="ORF">KR51_00034820</name>
</gene>
<organism evidence="2 3">
    <name type="scientific">Rubidibacter lacunae KORDI 51-2</name>
    <dbReference type="NCBI Taxonomy" id="582515"/>
    <lineage>
        <taxon>Bacteria</taxon>
        <taxon>Bacillati</taxon>
        <taxon>Cyanobacteriota</taxon>
        <taxon>Cyanophyceae</taxon>
        <taxon>Oscillatoriophycideae</taxon>
        <taxon>Chroococcales</taxon>
        <taxon>Aphanothecaceae</taxon>
        <taxon>Rubidibacter</taxon>
    </lineage>
</organism>
<dbReference type="Proteomes" id="UP000016960">
    <property type="component" value="Unassembled WGS sequence"/>
</dbReference>
<dbReference type="InParanoid" id="U5DKG3"/>
<protein>
    <submittedName>
        <fullName evidence="2">Transposase DDE domain protein</fullName>
    </submittedName>
</protein>
<dbReference type="RefSeq" id="WP_022609096.1">
    <property type="nucleotide sequence ID" value="NZ_ASSJ01000081.1"/>
</dbReference>
<dbReference type="eggNOG" id="COG2159">
    <property type="taxonomic scope" value="Bacteria"/>
</dbReference>
<feature type="domain" description="Transposase DDE" evidence="1">
    <location>
        <begin position="2"/>
        <end position="223"/>
    </location>
</feature>
<dbReference type="Pfam" id="PF13701">
    <property type="entry name" value="DDE_Tnp_1_4"/>
    <property type="match status" value="1"/>
</dbReference>
<evidence type="ECO:0000313" key="3">
    <source>
        <dbReference type="Proteomes" id="UP000016960"/>
    </source>
</evidence>
<dbReference type="AlphaFoldDB" id="U5DKG3"/>
<dbReference type="OrthoDB" id="425805at2"/>
<dbReference type="InterPro" id="IPR025668">
    <property type="entry name" value="Tnp_DDE_dom"/>
</dbReference>
<dbReference type="EMBL" id="ASSJ01000081">
    <property type="protein sequence ID" value="ERN40190.1"/>
    <property type="molecule type" value="Genomic_DNA"/>
</dbReference>